<reference evidence="1" key="1">
    <citation type="submission" date="2024-03" db="EMBL/GenBank/DDBJ databases">
        <title>Whole genome sequecning of epiphytes from Marcgravia umbellata leaves.</title>
        <authorList>
            <person name="Kumar G."/>
            <person name="Savka M.A."/>
        </authorList>
    </citation>
    <scope>NUCLEOTIDE SEQUENCE</scope>
    <source>
        <strain evidence="1">RIT_BL5</strain>
    </source>
</reference>
<evidence type="ECO:0000313" key="1">
    <source>
        <dbReference type="EMBL" id="MEJ8303480.1"/>
    </source>
</evidence>
<gene>
    <name evidence="1" type="ORF">WKI47_06060</name>
</gene>
<keyword evidence="2" id="KW-1185">Reference proteome</keyword>
<protein>
    <submittedName>
        <fullName evidence="1">Uncharacterized protein</fullName>
    </submittedName>
</protein>
<dbReference type="EMBL" id="JBBKAR010000018">
    <property type="protein sequence ID" value="MEJ8303480.1"/>
    <property type="molecule type" value="Genomic_DNA"/>
</dbReference>
<sequence>MRKKKTALLLSLGFVLAFEETVFGFGSFVLFPPRVQASAATGIPEFQNESGDFTVMKVLQSSESSTRPKQPTEQTGTEDTLVTLPLELDIDNRNPLKAMRDVEASVLPGGMPNGISFVGEAVLVDVPSRETGRYGLQFTIERECYEQILTGETEAIVRMSWGHGLHRDLDLAELLRENGLE</sequence>
<proteinExistence type="predicted"/>
<evidence type="ECO:0000313" key="2">
    <source>
        <dbReference type="Proteomes" id="UP001380953"/>
    </source>
</evidence>
<dbReference type="Proteomes" id="UP001380953">
    <property type="component" value="Unassembled WGS sequence"/>
</dbReference>
<name>A0ACC6P966_9BACL</name>
<organism evidence="1 2">
    <name type="scientific">Saccharibacillus sacchari</name>
    <dbReference type="NCBI Taxonomy" id="456493"/>
    <lineage>
        <taxon>Bacteria</taxon>
        <taxon>Bacillati</taxon>
        <taxon>Bacillota</taxon>
        <taxon>Bacilli</taxon>
        <taxon>Bacillales</taxon>
        <taxon>Paenibacillaceae</taxon>
        <taxon>Saccharibacillus</taxon>
    </lineage>
</organism>
<accession>A0ACC6P966</accession>
<comment type="caution">
    <text evidence="1">The sequence shown here is derived from an EMBL/GenBank/DDBJ whole genome shotgun (WGS) entry which is preliminary data.</text>
</comment>